<sequence length="179" mass="19599">MSIMEQQADDNAGEGLGRRIARRLGRLHDGLTEVGVGLAMAALALIVLAYAWEVVARYFLGAPTRWSADLVGYLLLFLTFMALPKVTASGGHVAVTVLLERLSPRAQLWAGRVIALLGAVVCLFLMKICLDETLRQVERNIRMMAAHPVPKAWISVWIVYGFAGSALHFLRLAVTTREG</sequence>
<organism evidence="11 12">
    <name type="scientific">Rhodobaculum claviforme</name>
    <dbReference type="NCBI Taxonomy" id="1549854"/>
    <lineage>
        <taxon>Bacteria</taxon>
        <taxon>Pseudomonadati</taxon>
        <taxon>Pseudomonadota</taxon>
        <taxon>Alphaproteobacteria</taxon>
        <taxon>Rhodobacterales</taxon>
        <taxon>Paracoccaceae</taxon>
        <taxon>Rhodobaculum</taxon>
    </lineage>
</organism>
<evidence type="ECO:0000313" key="11">
    <source>
        <dbReference type="EMBL" id="MBK5928387.1"/>
    </source>
</evidence>
<dbReference type="Pfam" id="PF04290">
    <property type="entry name" value="DctQ"/>
    <property type="match status" value="1"/>
</dbReference>
<name>A0A934TM39_9RHOB</name>
<accession>A0A934TM39</accession>
<evidence type="ECO:0000256" key="6">
    <source>
        <dbReference type="ARBA" id="ARBA00022989"/>
    </source>
</evidence>
<evidence type="ECO:0000313" key="12">
    <source>
        <dbReference type="Proteomes" id="UP000706333"/>
    </source>
</evidence>
<feature type="transmembrane region" description="Helical" evidence="9">
    <location>
        <begin position="106"/>
        <end position="126"/>
    </location>
</feature>
<evidence type="ECO:0000256" key="4">
    <source>
        <dbReference type="ARBA" id="ARBA00022519"/>
    </source>
</evidence>
<feature type="transmembrane region" description="Helical" evidence="9">
    <location>
        <begin position="152"/>
        <end position="174"/>
    </location>
</feature>
<dbReference type="InterPro" id="IPR007387">
    <property type="entry name" value="TRAP_DctQ"/>
</dbReference>
<keyword evidence="12" id="KW-1185">Reference proteome</keyword>
<evidence type="ECO:0000256" key="8">
    <source>
        <dbReference type="ARBA" id="ARBA00038436"/>
    </source>
</evidence>
<dbReference type="GO" id="GO:0015740">
    <property type="term" value="P:C4-dicarboxylate transport"/>
    <property type="evidence" value="ECO:0007669"/>
    <property type="project" value="TreeGrafter"/>
</dbReference>
<comment type="function">
    <text evidence="9">Part of the tripartite ATP-independent periplasmic (TRAP) transport system.</text>
</comment>
<evidence type="ECO:0000259" key="10">
    <source>
        <dbReference type="Pfam" id="PF04290"/>
    </source>
</evidence>
<protein>
    <recommendedName>
        <fullName evidence="9">TRAP transporter small permease protein</fullName>
    </recommendedName>
</protein>
<keyword evidence="5 9" id="KW-0812">Transmembrane</keyword>
<feature type="transmembrane region" description="Helical" evidence="9">
    <location>
        <begin position="72"/>
        <end position="99"/>
    </location>
</feature>
<dbReference type="PANTHER" id="PTHR35011">
    <property type="entry name" value="2,3-DIKETO-L-GULONATE TRAP TRANSPORTER SMALL PERMEASE PROTEIN YIAM"/>
    <property type="match status" value="1"/>
</dbReference>
<keyword evidence="2 9" id="KW-0813">Transport</keyword>
<reference evidence="11" key="1">
    <citation type="submission" date="2017-05" db="EMBL/GenBank/DDBJ databases">
        <authorList>
            <person name="Imhoff J.F."/>
            <person name="Rahn T."/>
            <person name="Kuenzel S."/>
            <person name="Neulinger S.C."/>
        </authorList>
    </citation>
    <scope>NUCLEOTIDE SEQUENCE</scope>
    <source>
        <strain evidence="11">LMG 28126</strain>
    </source>
</reference>
<comment type="caution">
    <text evidence="11">The sequence shown here is derived from an EMBL/GenBank/DDBJ whole genome shotgun (WGS) entry which is preliminary data.</text>
</comment>
<keyword evidence="3" id="KW-1003">Cell membrane</keyword>
<dbReference type="PANTHER" id="PTHR35011:SF2">
    <property type="entry name" value="2,3-DIKETO-L-GULONATE TRAP TRANSPORTER SMALL PERMEASE PROTEIN YIAM"/>
    <property type="match status" value="1"/>
</dbReference>
<evidence type="ECO:0000256" key="2">
    <source>
        <dbReference type="ARBA" id="ARBA00022448"/>
    </source>
</evidence>
<feature type="domain" description="Tripartite ATP-independent periplasmic transporters DctQ component" evidence="10">
    <location>
        <begin position="46"/>
        <end position="174"/>
    </location>
</feature>
<evidence type="ECO:0000256" key="3">
    <source>
        <dbReference type="ARBA" id="ARBA00022475"/>
    </source>
</evidence>
<comment type="subcellular location">
    <subcellularLocation>
        <location evidence="1 9">Cell inner membrane</location>
        <topology evidence="1 9">Multi-pass membrane protein</topology>
    </subcellularLocation>
</comment>
<keyword evidence="7 9" id="KW-0472">Membrane</keyword>
<dbReference type="EMBL" id="NHSD01000302">
    <property type="protein sequence ID" value="MBK5928387.1"/>
    <property type="molecule type" value="Genomic_DNA"/>
</dbReference>
<dbReference type="AlphaFoldDB" id="A0A934TM39"/>
<dbReference type="GO" id="GO:0022857">
    <property type="term" value="F:transmembrane transporter activity"/>
    <property type="evidence" value="ECO:0007669"/>
    <property type="project" value="UniProtKB-UniRule"/>
</dbReference>
<comment type="similarity">
    <text evidence="8 9">Belongs to the TRAP transporter small permease family.</text>
</comment>
<proteinExistence type="inferred from homology"/>
<dbReference type="InterPro" id="IPR055348">
    <property type="entry name" value="DctQ"/>
</dbReference>
<evidence type="ECO:0000256" key="9">
    <source>
        <dbReference type="RuleBase" id="RU369079"/>
    </source>
</evidence>
<evidence type="ECO:0000256" key="7">
    <source>
        <dbReference type="ARBA" id="ARBA00023136"/>
    </source>
</evidence>
<feature type="transmembrane region" description="Helical" evidence="9">
    <location>
        <begin position="31"/>
        <end position="52"/>
    </location>
</feature>
<evidence type="ECO:0000256" key="1">
    <source>
        <dbReference type="ARBA" id="ARBA00004429"/>
    </source>
</evidence>
<dbReference type="GO" id="GO:0005886">
    <property type="term" value="C:plasma membrane"/>
    <property type="evidence" value="ECO:0007669"/>
    <property type="project" value="UniProtKB-SubCell"/>
</dbReference>
<reference evidence="11" key="2">
    <citation type="journal article" date="2020" name="Microorganisms">
        <title>Osmotic Adaptation and Compatible Solute Biosynthesis of Phototrophic Bacteria as Revealed from Genome Analyses.</title>
        <authorList>
            <person name="Imhoff J.F."/>
            <person name="Rahn T."/>
            <person name="Kunzel S."/>
            <person name="Keller A."/>
            <person name="Neulinger S.C."/>
        </authorList>
    </citation>
    <scope>NUCLEOTIDE SEQUENCE</scope>
    <source>
        <strain evidence="11">LMG 28126</strain>
    </source>
</reference>
<gene>
    <name evidence="11" type="ORF">CCR87_13775</name>
</gene>
<comment type="subunit">
    <text evidence="9">The complex comprises the extracytoplasmic solute receptor protein and the two transmembrane proteins.</text>
</comment>
<dbReference type="RefSeq" id="WP_207186648.1">
    <property type="nucleotide sequence ID" value="NZ_NHSD01000302.1"/>
</dbReference>
<evidence type="ECO:0000256" key="5">
    <source>
        <dbReference type="ARBA" id="ARBA00022692"/>
    </source>
</evidence>
<keyword evidence="4 9" id="KW-0997">Cell inner membrane</keyword>
<keyword evidence="6 9" id="KW-1133">Transmembrane helix</keyword>
<dbReference type="Proteomes" id="UP000706333">
    <property type="component" value="Unassembled WGS sequence"/>
</dbReference>